<comment type="caution">
    <text evidence="2">The sequence shown here is derived from an EMBL/GenBank/DDBJ whole genome shotgun (WGS) entry which is preliminary data.</text>
</comment>
<proteinExistence type="predicted"/>
<keyword evidence="3" id="KW-1185">Reference proteome</keyword>
<protein>
    <recommendedName>
        <fullName evidence="1">DUF2147 domain-containing protein</fullName>
    </recommendedName>
</protein>
<evidence type="ECO:0000259" key="1">
    <source>
        <dbReference type="Pfam" id="PF09917"/>
    </source>
</evidence>
<reference evidence="2" key="2">
    <citation type="submission" date="2020-09" db="EMBL/GenBank/DDBJ databases">
        <authorList>
            <person name="Sun Q."/>
            <person name="Zhou Y."/>
        </authorList>
    </citation>
    <scope>NUCLEOTIDE SEQUENCE</scope>
    <source>
        <strain evidence="2">CGMCC 1.12751</strain>
    </source>
</reference>
<dbReference type="AlphaFoldDB" id="A0A917GKM9"/>
<dbReference type="Pfam" id="PF09917">
    <property type="entry name" value="DUF2147"/>
    <property type="match status" value="1"/>
</dbReference>
<dbReference type="RefSeq" id="WP_188464510.1">
    <property type="nucleotide sequence ID" value="NZ_BMFQ01000002.1"/>
</dbReference>
<reference evidence="2" key="1">
    <citation type="journal article" date="2014" name="Int. J. Syst. Evol. Microbiol.">
        <title>Complete genome sequence of Corynebacterium casei LMG S-19264T (=DSM 44701T), isolated from a smear-ripened cheese.</title>
        <authorList>
            <consortium name="US DOE Joint Genome Institute (JGI-PGF)"/>
            <person name="Walter F."/>
            <person name="Albersmeier A."/>
            <person name="Kalinowski J."/>
            <person name="Ruckert C."/>
        </authorList>
    </citation>
    <scope>NUCLEOTIDE SEQUENCE</scope>
    <source>
        <strain evidence="2">CGMCC 1.12751</strain>
    </source>
</reference>
<dbReference type="EMBL" id="BMFQ01000002">
    <property type="protein sequence ID" value="GGG49403.1"/>
    <property type="molecule type" value="Genomic_DNA"/>
</dbReference>
<sequence length="145" mass="16533">MKTIKNILLMPLFFFGITSVFSQSVIGKWTTIDDDTNKAKSVVEIYQENDKIFGKVVEIIDKTKEHKLCDLCEGTNKNQPILGMVIMQDLEKDGDTWEGGTILDPDTGKVYKCYIALEGDNKLKVRGYIGFSLLGRTQYWNREIN</sequence>
<gene>
    <name evidence="2" type="ORF">GCM10010976_20900</name>
</gene>
<accession>A0A917GKM9</accession>
<organism evidence="2 3">
    <name type="scientific">Bizionia arctica</name>
    <dbReference type="NCBI Taxonomy" id="1495645"/>
    <lineage>
        <taxon>Bacteria</taxon>
        <taxon>Pseudomonadati</taxon>
        <taxon>Bacteroidota</taxon>
        <taxon>Flavobacteriia</taxon>
        <taxon>Flavobacteriales</taxon>
        <taxon>Flavobacteriaceae</taxon>
        <taxon>Bizionia</taxon>
    </lineage>
</organism>
<dbReference type="Gene3D" id="2.40.128.520">
    <property type="match status" value="1"/>
</dbReference>
<dbReference type="PANTHER" id="PTHR36919:SF3">
    <property type="entry name" value="BLL5882 PROTEIN"/>
    <property type="match status" value="1"/>
</dbReference>
<evidence type="ECO:0000313" key="2">
    <source>
        <dbReference type="EMBL" id="GGG49403.1"/>
    </source>
</evidence>
<name>A0A917GKM9_9FLAO</name>
<feature type="domain" description="DUF2147" evidence="1">
    <location>
        <begin position="27"/>
        <end position="142"/>
    </location>
</feature>
<dbReference type="PANTHER" id="PTHR36919">
    <property type="entry name" value="BLR1215 PROTEIN"/>
    <property type="match status" value="1"/>
</dbReference>
<dbReference type="Proteomes" id="UP000625976">
    <property type="component" value="Unassembled WGS sequence"/>
</dbReference>
<evidence type="ECO:0000313" key="3">
    <source>
        <dbReference type="Proteomes" id="UP000625976"/>
    </source>
</evidence>
<dbReference type="InterPro" id="IPR019223">
    <property type="entry name" value="DUF2147"/>
</dbReference>